<proteinExistence type="predicted"/>
<feature type="non-terminal residue" evidence="1">
    <location>
        <position position="113"/>
    </location>
</feature>
<evidence type="ECO:0000313" key="2">
    <source>
        <dbReference type="Proteomes" id="UP001057452"/>
    </source>
</evidence>
<reference evidence="1" key="1">
    <citation type="submission" date="2022-05" db="EMBL/GenBank/DDBJ databases">
        <title>Chromosome-level genome of Chaenocephalus aceratus.</title>
        <authorList>
            <person name="Park H."/>
        </authorList>
    </citation>
    <scope>NUCLEOTIDE SEQUENCE</scope>
    <source>
        <strain evidence="1">KU_202001</strain>
    </source>
</reference>
<organism evidence="1 2">
    <name type="scientific">Chaenocephalus aceratus</name>
    <name type="common">Blackfin icefish</name>
    <name type="synonym">Chaenichthys aceratus</name>
    <dbReference type="NCBI Taxonomy" id="36190"/>
    <lineage>
        <taxon>Eukaryota</taxon>
        <taxon>Metazoa</taxon>
        <taxon>Chordata</taxon>
        <taxon>Craniata</taxon>
        <taxon>Vertebrata</taxon>
        <taxon>Euteleostomi</taxon>
        <taxon>Actinopterygii</taxon>
        <taxon>Neopterygii</taxon>
        <taxon>Teleostei</taxon>
        <taxon>Neoteleostei</taxon>
        <taxon>Acanthomorphata</taxon>
        <taxon>Eupercaria</taxon>
        <taxon>Perciformes</taxon>
        <taxon>Notothenioidei</taxon>
        <taxon>Channichthyidae</taxon>
        <taxon>Chaenocephalus</taxon>
    </lineage>
</organism>
<accession>A0ACB9XW42</accession>
<feature type="non-terminal residue" evidence="1">
    <location>
        <position position="1"/>
    </location>
</feature>
<protein>
    <submittedName>
        <fullName evidence="1">Uncharacterized protein</fullName>
    </submittedName>
</protein>
<dbReference type="Proteomes" id="UP001057452">
    <property type="component" value="Chromosome 2"/>
</dbReference>
<dbReference type="EMBL" id="CM043786">
    <property type="protein sequence ID" value="KAI4831826.1"/>
    <property type="molecule type" value="Genomic_DNA"/>
</dbReference>
<keyword evidence="2" id="KW-1185">Reference proteome</keyword>
<name>A0ACB9XW42_CHAAC</name>
<sequence>LTVSHRSSHTRSPWQRLQKDKKTKHQSHQSTGGAVLCATAGYPIVPSGPMSCEESEYPGKLSPSRGLLSLSSHHVLVANAVYLPGGPPGPETGGNQRAETEREDEGREGGSET</sequence>
<comment type="caution">
    <text evidence="1">The sequence shown here is derived from an EMBL/GenBank/DDBJ whole genome shotgun (WGS) entry which is preliminary data.</text>
</comment>
<evidence type="ECO:0000313" key="1">
    <source>
        <dbReference type="EMBL" id="KAI4831826.1"/>
    </source>
</evidence>
<gene>
    <name evidence="1" type="ORF">KUCAC02_001345</name>
</gene>